<dbReference type="eggNOG" id="ENOG502RF04">
    <property type="taxonomic scope" value="Eukaryota"/>
</dbReference>
<feature type="transmembrane region" description="Helical" evidence="5">
    <location>
        <begin position="941"/>
        <end position="959"/>
    </location>
</feature>
<dbReference type="Gene3D" id="3.30.465.10">
    <property type="match status" value="1"/>
</dbReference>
<dbReference type="InterPro" id="IPR016166">
    <property type="entry name" value="FAD-bd_PCMH"/>
</dbReference>
<dbReference type="GO" id="GO:0005576">
    <property type="term" value="C:extracellular region"/>
    <property type="evidence" value="ECO:0000318"/>
    <property type="project" value="GO_Central"/>
</dbReference>
<dbReference type="InterPro" id="IPR036318">
    <property type="entry name" value="FAD-bd_PCMH-like_sf"/>
</dbReference>
<dbReference type="SUPFAM" id="SSF56176">
    <property type="entry name" value="FAD-binding/transporter-associated domain-like"/>
    <property type="match status" value="1"/>
</dbReference>
<feature type="transmembrane region" description="Helical" evidence="5">
    <location>
        <begin position="910"/>
        <end position="929"/>
    </location>
</feature>
<dbReference type="InterPro" id="IPR006094">
    <property type="entry name" value="Oxid_FAD_bind_N"/>
</dbReference>
<keyword evidence="9" id="KW-1185">Reference proteome</keyword>
<dbReference type="Pfam" id="PF01565">
    <property type="entry name" value="FAD_binding_4"/>
    <property type="match status" value="1"/>
</dbReference>
<dbReference type="Pfam" id="PF14378">
    <property type="entry name" value="PAP2_3"/>
    <property type="match status" value="1"/>
</dbReference>
<organism evidence="8 9">
    <name type="scientific">Emericella nidulans (strain FGSC A4 / ATCC 38163 / CBS 112.46 / NRRL 194 / M139)</name>
    <name type="common">Aspergillus nidulans</name>
    <dbReference type="NCBI Taxonomy" id="227321"/>
    <lineage>
        <taxon>Eukaryota</taxon>
        <taxon>Fungi</taxon>
        <taxon>Dikarya</taxon>
        <taxon>Ascomycota</taxon>
        <taxon>Pezizomycotina</taxon>
        <taxon>Eurotiomycetes</taxon>
        <taxon>Eurotiomycetidae</taxon>
        <taxon>Eurotiales</taxon>
        <taxon>Aspergillaceae</taxon>
        <taxon>Aspergillus</taxon>
        <taxon>Aspergillus subgen. Nidulantes</taxon>
    </lineage>
</organism>
<dbReference type="GeneID" id="2870664"/>
<evidence type="ECO:0000313" key="9">
    <source>
        <dbReference type="Proteomes" id="UP000000560"/>
    </source>
</evidence>
<feature type="domain" description="FAD-binding PCMH-type" evidence="7">
    <location>
        <begin position="65"/>
        <end position="236"/>
    </location>
</feature>
<evidence type="ECO:0000313" key="8">
    <source>
        <dbReference type="EMBL" id="CBF71501.1"/>
    </source>
</evidence>
<feature type="signal peptide" evidence="6">
    <location>
        <begin position="1"/>
        <end position="20"/>
    </location>
</feature>
<protein>
    <recommendedName>
        <fullName evidence="7">FAD-binding PCMH-type domain-containing protein</fullName>
    </recommendedName>
</protein>
<comment type="similarity">
    <text evidence="1">Belongs to the oxygen-dependent FAD-linked oxidoreductase family.</text>
</comment>
<dbReference type="KEGG" id="ani:ANIA_06807"/>
<dbReference type="GO" id="GO:0016491">
    <property type="term" value="F:oxidoreductase activity"/>
    <property type="evidence" value="ECO:0007669"/>
    <property type="project" value="UniProtKB-KW"/>
</dbReference>
<evidence type="ECO:0000259" key="7">
    <source>
        <dbReference type="PROSITE" id="PS51387"/>
    </source>
</evidence>
<keyword evidence="4" id="KW-0560">Oxidoreductase</keyword>
<sequence length="982" mass="108759">MFRQVSSACALLGLILGASATKATGPGPEACGNLTQLLGSKTVVSNTLSINYIDSTQSYYNTEQSKYKPSCIVYPVSTDDVSIAIKAIRRSDSRFAIKAGGHNPNDFYSSVDKGVLIDLSRMAERFYDEESTLATYQPGGDFGDIYDYFSQWNRTVVGARLAGVGTGLALSGGLSYLSSQYGLACDSFRELEVVLPSGEIVTASESTNPDLFYGLRGGGGNAYGVVTKYTVQSYPANTFYAGNIIYLFQQNTAVLDAITNFIQYNDDPKAAIIGTYEKLPTPGFEHNLDEAIIMFLVYDGPDAGDVFKNFTDIPHLANTLKQTDYNGVVNLPIPGSAELIKGRNTFRVSVHSGDEKGKESLNKLYEKWVAWGNENKGKYLLTSMDIQPIPRSLTDASNSNFGGNAMQMPDGPWFWVNFLLTASSLLSEEELEEANQSYKEMVESVPPTEGLPLFLNDASHDQDPLTTFAGYQKLKEIKAKYDPDGFFKTAVSLSRFPTCDTLWTAYSVTMTSQRTMSLYRTLLYLLSLSAGSRAIEQDELQDFGRYSSDVSRILLTKTVSYTGPESAPIPTTYGNLVDTSQRIRSNNHSDRTDAFSGPPQRKLSCPPQRKQCGDTCIPSTQDCCAASEHCLPGDYCYRHSGSVRCCPEGLACFQISGDVCFQQTVVWYEEIHIIDLNEEEIITSWDIVESVYRTSSRITITASYPSEGRASFTSLSEGIVEAAATPVTLALDEIPTRTVALGAHTTEAMLSDPWSGVHGSLIWGSPSSSHTWLELISDIEFTPVPLEDENGRKEPHEPKRRVYGRVVIRTPNSSRFANHIHSRIVQNFPFLVELFYWVLNYAFYSCTKAISHALSPAGTDVVQLAQDHGIAILDLEHRSIFSIFFPIGESDFQAYFPNGHPGWMTFNRTYSLVHIPGTVVFLSWWYWAAPDHERFAIARRTMTLGNFVAFVVFCFFPCMPPCLLPESFNFHNTVRQGNAESV</sequence>
<proteinExistence type="inferred from homology"/>
<gene>
    <name evidence="8" type="ORF">ANIA_06807</name>
</gene>
<accession>Q5AY23</accession>
<dbReference type="InterPro" id="IPR026841">
    <property type="entry name" value="Aur1/Ipt1"/>
</dbReference>
<dbReference type="RefSeq" id="XP_664411.1">
    <property type="nucleotide sequence ID" value="XM_659319.1"/>
</dbReference>
<dbReference type="GO" id="GO:0071949">
    <property type="term" value="F:FAD binding"/>
    <property type="evidence" value="ECO:0007669"/>
    <property type="project" value="InterPro"/>
</dbReference>
<dbReference type="Proteomes" id="UP000000560">
    <property type="component" value="Chromosome I"/>
</dbReference>
<evidence type="ECO:0000256" key="3">
    <source>
        <dbReference type="ARBA" id="ARBA00022827"/>
    </source>
</evidence>
<dbReference type="PANTHER" id="PTHR42973:SF22">
    <property type="entry name" value="FAD-BINDING PCMH-TYPE DOMAIN-CONTAINING PROTEIN-RELATED"/>
    <property type="match status" value="1"/>
</dbReference>
<evidence type="ECO:0000256" key="4">
    <source>
        <dbReference type="ARBA" id="ARBA00023002"/>
    </source>
</evidence>
<accession>C8V2E7</accession>
<keyword evidence="5" id="KW-1133">Transmembrane helix</keyword>
<keyword evidence="3" id="KW-0274">FAD</keyword>
<dbReference type="GO" id="GO:0016020">
    <property type="term" value="C:membrane"/>
    <property type="evidence" value="ECO:0007669"/>
    <property type="project" value="UniProtKB-SubCell"/>
</dbReference>
<evidence type="ECO:0000256" key="6">
    <source>
        <dbReference type="SAM" id="SignalP"/>
    </source>
</evidence>
<dbReference type="InterPro" id="IPR050416">
    <property type="entry name" value="FAD-linked_Oxidoreductase"/>
</dbReference>
<dbReference type="InterPro" id="IPR016169">
    <property type="entry name" value="FAD-bd_PCMH_sub2"/>
</dbReference>
<keyword evidence="5" id="KW-0472">Membrane</keyword>
<evidence type="ECO:0000256" key="2">
    <source>
        <dbReference type="ARBA" id="ARBA00022630"/>
    </source>
</evidence>
<dbReference type="PANTHER" id="PTHR42973">
    <property type="entry name" value="BINDING OXIDOREDUCTASE, PUTATIVE (AFU_ORTHOLOGUE AFUA_1G17690)-RELATED"/>
    <property type="match status" value="1"/>
</dbReference>
<dbReference type="AlphaFoldDB" id="Q5AY23"/>
<reference evidence="9" key="2">
    <citation type="journal article" date="2009" name="Fungal Genet. Biol.">
        <title>The 2008 update of the Aspergillus nidulans genome annotation: a community effort.</title>
        <authorList>
            <person name="Wortman J.R."/>
            <person name="Gilsenan J.M."/>
            <person name="Joardar V."/>
            <person name="Deegan J."/>
            <person name="Clutterbuck J."/>
            <person name="Andersen M.R."/>
            <person name="Archer D."/>
            <person name="Bencina M."/>
            <person name="Braus G."/>
            <person name="Coutinho P."/>
            <person name="von Dohren H."/>
            <person name="Doonan J."/>
            <person name="Driessen A.J."/>
            <person name="Durek P."/>
            <person name="Espeso E."/>
            <person name="Fekete E."/>
            <person name="Flipphi M."/>
            <person name="Estrada C.G."/>
            <person name="Geysens S."/>
            <person name="Goldman G."/>
            <person name="de Groot P.W."/>
            <person name="Hansen K."/>
            <person name="Harris S.D."/>
            <person name="Heinekamp T."/>
            <person name="Helmstaedt K."/>
            <person name="Henrissat B."/>
            <person name="Hofmann G."/>
            <person name="Homan T."/>
            <person name="Horio T."/>
            <person name="Horiuchi H."/>
            <person name="James S."/>
            <person name="Jones M."/>
            <person name="Karaffa L."/>
            <person name="Karanyi Z."/>
            <person name="Kato M."/>
            <person name="Keller N."/>
            <person name="Kelly D.E."/>
            <person name="Kiel J.A."/>
            <person name="Kim J.M."/>
            <person name="van der Klei I.J."/>
            <person name="Klis F.M."/>
            <person name="Kovalchuk A."/>
            <person name="Krasevec N."/>
            <person name="Kubicek C.P."/>
            <person name="Liu B."/>
            <person name="Maccabe A."/>
            <person name="Meyer V."/>
            <person name="Mirabito P."/>
            <person name="Miskei M."/>
            <person name="Mos M."/>
            <person name="Mullins J."/>
            <person name="Nelson D.R."/>
            <person name="Nielsen J."/>
            <person name="Oakley B.R."/>
            <person name="Osmani S.A."/>
            <person name="Pakula T."/>
            <person name="Paszewski A."/>
            <person name="Paulsen I."/>
            <person name="Pilsyk S."/>
            <person name="Pocsi I."/>
            <person name="Punt P.J."/>
            <person name="Ram A.F."/>
            <person name="Ren Q."/>
            <person name="Robellet X."/>
            <person name="Robson G."/>
            <person name="Seiboth B."/>
            <person name="van Solingen P."/>
            <person name="Specht T."/>
            <person name="Sun J."/>
            <person name="Taheri-Talesh N."/>
            <person name="Takeshita N."/>
            <person name="Ussery D."/>
            <person name="vanKuyk P.A."/>
            <person name="Visser H."/>
            <person name="van de Vondervoort P.J."/>
            <person name="de Vries R.P."/>
            <person name="Walton J."/>
            <person name="Xiang X."/>
            <person name="Xiong Y."/>
            <person name="Zeng A.P."/>
            <person name="Brandt B.W."/>
            <person name="Cornell M.J."/>
            <person name="van den Hondel C.A."/>
            <person name="Visser J."/>
            <person name="Oliver S.G."/>
            <person name="Turner G."/>
        </authorList>
    </citation>
    <scope>GENOME REANNOTATION</scope>
    <source>
        <strain evidence="9">FGSC A4 / ATCC 38163 / CBS 112.46 / NRRL 194 / M139</strain>
    </source>
</reference>
<evidence type="ECO:0000256" key="5">
    <source>
        <dbReference type="SAM" id="Phobius"/>
    </source>
</evidence>
<dbReference type="OrthoDB" id="2151789at2759"/>
<reference evidence="9" key="1">
    <citation type="journal article" date="2005" name="Nature">
        <title>Sequencing of Aspergillus nidulans and comparative analysis with A. fumigatus and A. oryzae.</title>
        <authorList>
            <person name="Galagan J.E."/>
            <person name="Calvo S.E."/>
            <person name="Cuomo C."/>
            <person name="Ma L.J."/>
            <person name="Wortman J.R."/>
            <person name="Batzoglou S."/>
            <person name="Lee S.I."/>
            <person name="Basturkmen M."/>
            <person name="Spevak C.C."/>
            <person name="Clutterbuck J."/>
            <person name="Kapitonov V."/>
            <person name="Jurka J."/>
            <person name="Scazzocchio C."/>
            <person name="Farman M."/>
            <person name="Butler J."/>
            <person name="Purcell S."/>
            <person name="Harris S."/>
            <person name="Braus G.H."/>
            <person name="Draht O."/>
            <person name="Busch S."/>
            <person name="D'Enfert C."/>
            <person name="Bouchier C."/>
            <person name="Goldman G.H."/>
            <person name="Bell-Pedersen D."/>
            <person name="Griffiths-Jones S."/>
            <person name="Doonan J.H."/>
            <person name="Yu J."/>
            <person name="Vienken K."/>
            <person name="Pain A."/>
            <person name="Freitag M."/>
            <person name="Selker E.U."/>
            <person name="Archer D.B."/>
            <person name="Penalva M.A."/>
            <person name="Oakley B.R."/>
            <person name="Momany M."/>
            <person name="Tanaka T."/>
            <person name="Kumagai T."/>
            <person name="Asai K."/>
            <person name="Machida M."/>
            <person name="Nierman W.C."/>
            <person name="Denning D.W."/>
            <person name="Caddick M."/>
            <person name="Hynes M."/>
            <person name="Paoletti M."/>
            <person name="Fischer R."/>
            <person name="Miller B."/>
            <person name="Dyer P."/>
            <person name="Sachs M.S."/>
            <person name="Osmani S.A."/>
            <person name="Birren B.W."/>
        </authorList>
    </citation>
    <scope>NUCLEOTIDE SEQUENCE [LARGE SCALE GENOMIC DNA]</scope>
    <source>
        <strain evidence="9">FGSC A4 / ATCC 38163 / CBS 112.46 / NRRL 194 / M139</strain>
    </source>
</reference>
<keyword evidence="5" id="KW-0812">Transmembrane</keyword>
<name>Q5AY23_EMENI</name>
<feature type="chain" id="PRO_5010172054" description="FAD-binding PCMH-type domain-containing protein" evidence="6">
    <location>
        <begin position="21"/>
        <end position="982"/>
    </location>
</feature>
<dbReference type="InParanoid" id="Q5AY23"/>
<dbReference type="HOGENOM" id="CLU_303264_0_0_1"/>
<keyword evidence="6" id="KW-0732">Signal</keyword>
<keyword evidence="2" id="KW-0285">Flavoprotein</keyword>
<dbReference type="EMBL" id="BN001301">
    <property type="protein sequence ID" value="CBF71501.1"/>
    <property type="molecule type" value="Genomic_DNA"/>
</dbReference>
<dbReference type="PROSITE" id="PS51387">
    <property type="entry name" value="FAD_PCMH"/>
    <property type="match status" value="1"/>
</dbReference>
<evidence type="ECO:0000256" key="1">
    <source>
        <dbReference type="ARBA" id="ARBA00005466"/>
    </source>
</evidence>